<dbReference type="EMBL" id="PGGN01000008">
    <property type="protein sequence ID" value="PSH54688.1"/>
    <property type="molecule type" value="Genomic_DNA"/>
</dbReference>
<dbReference type="OrthoDB" id="8456681at2"/>
<feature type="domain" description="Aspartate dehydrogenase" evidence="1">
    <location>
        <begin position="154"/>
        <end position="224"/>
    </location>
</feature>
<dbReference type="SUPFAM" id="SSF51735">
    <property type="entry name" value="NAD(P)-binding Rossmann-fold domains"/>
    <property type="match status" value="1"/>
</dbReference>
<dbReference type="InterPro" id="IPR028939">
    <property type="entry name" value="P5C_Rdtase_cat_N"/>
</dbReference>
<evidence type="ECO:0000259" key="1">
    <source>
        <dbReference type="Pfam" id="PF01958"/>
    </source>
</evidence>
<dbReference type="AlphaFoldDB" id="A0A2P7AKD5"/>
<evidence type="ECO:0000259" key="2">
    <source>
        <dbReference type="Pfam" id="PF03807"/>
    </source>
</evidence>
<evidence type="ECO:0000313" key="4">
    <source>
        <dbReference type="Proteomes" id="UP000241158"/>
    </source>
</evidence>
<dbReference type="RefSeq" id="WP_106719592.1">
    <property type="nucleotide sequence ID" value="NZ_JACHXT010000003.1"/>
</dbReference>
<dbReference type="Pfam" id="PF01958">
    <property type="entry name" value="Asp_DH_C"/>
    <property type="match status" value="1"/>
</dbReference>
<comment type="caution">
    <text evidence="3">The sequence shown here is derived from an EMBL/GenBank/DDBJ whole genome shotgun (WGS) entry which is preliminary data.</text>
</comment>
<dbReference type="Gene3D" id="3.30.360.10">
    <property type="entry name" value="Dihydrodipicolinate Reductase, domain 2"/>
    <property type="match status" value="1"/>
</dbReference>
<keyword evidence="4" id="KW-1185">Reference proteome</keyword>
<reference evidence="4" key="1">
    <citation type="submission" date="2017-11" db="EMBL/GenBank/DDBJ databases">
        <authorList>
            <person name="Kuznetsova I."/>
            <person name="Sazanova A."/>
            <person name="Chirak E."/>
            <person name="Safronova V."/>
            <person name="Willems A."/>
        </authorList>
    </citation>
    <scope>NUCLEOTIDE SEQUENCE [LARGE SCALE GENOMIC DNA]</scope>
    <source>
        <strain evidence="4">PEPV15</strain>
    </source>
</reference>
<dbReference type="Proteomes" id="UP000241158">
    <property type="component" value="Unassembled WGS sequence"/>
</dbReference>
<dbReference type="PANTHER" id="PTHR31873:SF6">
    <property type="entry name" value="ASPARTATE DEHYDROGENASE DOMAIN-CONTAINING PROTEIN"/>
    <property type="match status" value="1"/>
</dbReference>
<dbReference type="InterPro" id="IPR036291">
    <property type="entry name" value="NAD(P)-bd_dom_sf"/>
</dbReference>
<dbReference type="GO" id="GO:0009435">
    <property type="term" value="P:NAD+ biosynthetic process"/>
    <property type="evidence" value="ECO:0007669"/>
    <property type="project" value="InterPro"/>
</dbReference>
<feature type="domain" description="Pyrroline-5-carboxylate reductase catalytic N-terminal" evidence="2">
    <location>
        <begin position="2"/>
        <end position="77"/>
    </location>
</feature>
<name>A0A2P7AKD5_9HYPH</name>
<protein>
    <recommendedName>
        <fullName evidence="5">Aspartate dehydrogenase</fullName>
    </recommendedName>
</protein>
<organism evidence="3 4">
    <name type="scientific">Phyllobacterium endophyticum</name>
    <dbReference type="NCBI Taxonomy" id="1149773"/>
    <lineage>
        <taxon>Bacteria</taxon>
        <taxon>Pseudomonadati</taxon>
        <taxon>Pseudomonadota</taxon>
        <taxon>Alphaproteobacteria</taxon>
        <taxon>Hyphomicrobiales</taxon>
        <taxon>Phyllobacteriaceae</taxon>
        <taxon>Phyllobacterium</taxon>
    </lineage>
</organism>
<proteinExistence type="predicted"/>
<evidence type="ECO:0000313" key="3">
    <source>
        <dbReference type="EMBL" id="PSH54688.1"/>
    </source>
</evidence>
<dbReference type="PANTHER" id="PTHR31873">
    <property type="entry name" value="L-ASPARTATE DEHYDROGENASE-RELATED"/>
    <property type="match status" value="1"/>
</dbReference>
<evidence type="ECO:0008006" key="5">
    <source>
        <dbReference type="Google" id="ProtNLM"/>
    </source>
</evidence>
<dbReference type="InterPro" id="IPR002811">
    <property type="entry name" value="Asp_DH"/>
</dbReference>
<accession>A0A2P7AKD5</accession>
<gene>
    <name evidence="3" type="ORF">CU100_26305</name>
</gene>
<dbReference type="GO" id="GO:0033735">
    <property type="term" value="F:aspartate dehydrogenase [NAD(P)+] activity"/>
    <property type="evidence" value="ECO:0007669"/>
    <property type="project" value="InterPro"/>
</dbReference>
<dbReference type="SUPFAM" id="SSF55347">
    <property type="entry name" value="Glyceraldehyde-3-phosphate dehydrogenase-like, C-terminal domain"/>
    <property type="match status" value="1"/>
</dbReference>
<dbReference type="Gene3D" id="3.40.50.720">
    <property type="entry name" value="NAD(P)-binding Rossmann-like Domain"/>
    <property type="match status" value="1"/>
</dbReference>
<dbReference type="Pfam" id="PF03807">
    <property type="entry name" value="F420_oxidored"/>
    <property type="match status" value="1"/>
</dbReference>
<sequence length="246" mass="26350">MRVGFIGAGRVVSRIAKAISNDGHDIAFVLSRKPVEGATIFGARHIVTLSDTGFLNETDLVIEAASPNAVKEFAPDILEKCDFAILSTTAFGDAEFAGKVEAIQQRTGNRLTLLSGGIVGLDGLASVGKQLVSVEIETVKSPVMWGLENHSDIRVLYEGPTREASKLYEKNVNVHASIAYLSIGFDRCKSRLISDPDAKAAYQKVRVVGEDFGWTIELHSTPIGGVTASLTPRAVLGSVRNLLNRG</sequence>